<keyword evidence="5 10" id="KW-0819">tRNA processing</keyword>
<dbReference type="Gene3D" id="1.10.20.140">
    <property type="match status" value="1"/>
</dbReference>
<dbReference type="GO" id="GO:0005524">
    <property type="term" value="F:ATP binding"/>
    <property type="evidence" value="ECO:0007669"/>
    <property type="project" value="UniProtKB-UniRule"/>
</dbReference>
<evidence type="ECO:0000256" key="5">
    <source>
        <dbReference type="ARBA" id="ARBA00022694"/>
    </source>
</evidence>
<feature type="binding site" evidence="10">
    <location>
        <begin position="38"/>
        <end position="45"/>
    </location>
    <ligand>
        <name>ATP</name>
        <dbReference type="ChEBI" id="CHEBI:30616"/>
    </ligand>
</feature>
<dbReference type="InterPro" id="IPR027417">
    <property type="entry name" value="P-loop_NTPase"/>
</dbReference>
<comment type="cofactor">
    <cofactor evidence="1 10">
        <name>Mg(2+)</name>
        <dbReference type="ChEBI" id="CHEBI:18420"/>
    </cofactor>
</comment>
<comment type="catalytic activity">
    <reaction evidence="9 10 11">
        <text>adenosine(37) in tRNA + dimethylallyl diphosphate = N(6)-dimethylallyladenosine(37) in tRNA + diphosphate</text>
        <dbReference type="Rhea" id="RHEA:26482"/>
        <dbReference type="Rhea" id="RHEA-COMP:10162"/>
        <dbReference type="Rhea" id="RHEA-COMP:10375"/>
        <dbReference type="ChEBI" id="CHEBI:33019"/>
        <dbReference type="ChEBI" id="CHEBI:57623"/>
        <dbReference type="ChEBI" id="CHEBI:74411"/>
        <dbReference type="ChEBI" id="CHEBI:74415"/>
        <dbReference type="EC" id="2.5.1.75"/>
    </reaction>
</comment>
<evidence type="ECO:0000256" key="2">
    <source>
        <dbReference type="ARBA" id="ARBA00003213"/>
    </source>
</evidence>
<evidence type="ECO:0000256" key="1">
    <source>
        <dbReference type="ARBA" id="ARBA00001946"/>
    </source>
</evidence>
<dbReference type="HOGENOM" id="CLU_032616_0_1_10"/>
<dbReference type="InterPro" id="IPR039657">
    <property type="entry name" value="Dimethylallyltransferase"/>
</dbReference>
<reference key="2">
    <citation type="submission" date="2011-04" db="EMBL/GenBank/DDBJ databases">
        <title>Complete sequence of chromosome of Haliscomenobacter hydrossis DSM 1100.</title>
        <authorList>
            <consortium name="US DOE Joint Genome Institute (JGI-PGF)"/>
            <person name="Lucas S."/>
            <person name="Han J."/>
            <person name="Lapidus A."/>
            <person name="Bruce D."/>
            <person name="Goodwin L."/>
            <person name="Pitluck S."/>
            <person name="Peters L."/>
            <person name="Kyrpides N."/>
            <person name="Mavromatis K."/>
            <person name="Ivanova N."/>
            <person name="Ovchinnikova G."/>
            <person name="Pagani I."/>
            <person name="Daligault H."/>
            <person name="Detter J.C."/>
            <person name="Han C."/>
            <person name="Land M."/>
            <person name="Hauser L."/>
            <person name="Markowitz V."/>
            <person name="Cheng J.-F."/>
            <person name="Hugenholtz P."/>
            <person name="Woyke T."/>
            <person name="Wu D."/>
            <person name="Verbarg S."/>
            <person name="Frueling A."/>
            <person name="Brambilla E."/>
            <person name="Klenk H.-P."/>
            <person name="Eisen J.A."/>
        </authorList>
    </citation>
    <scope>NUCLEOTIDE SEQUENCE</scope>
    <source>
        <strain>DSM 1100</strain>
    </source>
</reference>
<evidence type="ECO:0000256" key="4">
    <source>
        <dbReference type="ARBA" id="ARBA00022679"/>
    </source>
</evidence>
<comment type="function">
    <text evidence="2 10 12">Catalyzes the transfer of a dimethylallyl group onto the adenine at position 37 in tRNAs that read codons beginning with uridine, leading to the formation of N6-(dimethylallyl)adenosine (i(6)A).</text>
</comment>
<comment type="similarity">
    <text evidence="3 10 13">Belongs to the IPP transferase family.</text>
</comment>
<comment type="subunit">
    <text evidence="10">Monomer.</text>
</comment>
<dbReference type="GO" id="GO:0006400">
    <property type="term" value="P:tRNA modification"/>
    <property type="evidence" value="ECO:0007669"/>
    <property type="project" value="TreeGrafter"/>
</dbReference>
<dbReference type="AlphaFoldDB" id="F4KVY9"/>
<evidence type="ECO:0000256" key="11">
    <source>
        <dbReference type="RuleBase" id="RU003783"/>
    </source>
</evidence>
<dbReference type="EC" id="2.5.1.75" evidence="10"/>
<dbReference type="Pfam" id="PF01715">
    <property type="entry name" value="IPPT"/>
    <property type="match status" value="1"/>
</dbReference>
<proteinExistence type="inferred from homology"/>
<feature type="region of interest" description="Interaction with substrate tRNA" evidence="10">
    <location>
        <begin position="63"/>
        <end position="66"/>
    </location>
</feature>
<evidence type="ECO:0000256" key="10">
    <source>
        <dbReference type="HAMAP-Rule" id="MF_00185"/>
    </source>
</evidence>
<evidence type="ECO:0000256" key="12">
    <source>
        <dbReference type="RuleBase" id="RU003784"/>
    </source>
</evidence>
<evidence type="ECO:0000256" key="8">
    <source>
        <dbReference type="ARBA" id="ARBA00022842"/>
    </source>
</evidence>
<feature type="site" description="Interaction with substrate tRNA" evidence="10">
    <location>
        <position position="129"/>
    </location>
</feature>
<evidence type="ECO:0000313" key="14">
    <source>
        <dbReference type="EMBL" id="AEE48187.1"/>
    </source>
</evidence>
<dbReference type="EMBL" id="CP002691">
    <property type="protein sequence ID" value="AEE48187.1"/>
    <property type="molecule type" value="Genomic_DNA"/>
</dbReference>
<comment type="caution">
    <text evidence="10">Lacks conserved residue(s) required for the propagation of feature annotation.</text>
</comment>
<dbReference type="PANTHER" id="PTHR11088">
    <property type="entry name" value="TRNA DIMETHYLALLYLTRANSFERASE"/>
    <property type="match status" value="1"/>
</dbReference>
<evidence type="ECO:0000256" key="6">
    <source>
        <dbReference type="ARBA" id="ARBA00022741"/>
    </source>
</evidence>
<evidence type="ECO:0000256" key="13">
    <source>
        <dbReference type="RuleBase" id="RU003785"/>
    </source>
</evidence>
<protein>
    <recommendedName>
        <fullName evidence="10">tRNA dimethylallyltransferase</fullName>
        <ecNumber evidence="10">2.5.1.75</ecNumber>
    </recommendedName>
    <alternativeName>
        <fullName evidence="10">Dimethylallyl diphosphate:tRNA dimethylallyltransferase</fullName>
        <shortName evidence="10">DMAPP:tRNA dimethylallyltransferase</shortName>
        <shortName evidence="10">DMATase</shortName>
    </alternativeName>
    <alternativeName>
        <fullName evidence="10">Isopentenyl-diphosphate:tRNA isopentenyltransferase</fullName>
        <shortName evidence="10">IPP transferase</shortName>
        <shortName evidence="10">IPPT</shortName>
        <shortName evidence="10">IPTase</shortName>
    </alternativeName>
</protein>
<evidence type="ECO:0000256" key="3">
    <source>
        <dbReference type="ARBA" id="ARBA00005842"/>
    </source>
</evidence>
<dbReference type="OrthoDB" id="9776390at2"/>
<keyword evidence="15" id="KW-1185">Reference proteome</keyword>
<evidence type="ECO:0000256" key="9">
    <source>
        <dbReference type="ARBA" id="ARBA00049563"/>
    </source>
</evidence>
<dbReference type="HAMAP" id="MF_00185">
    <property type="entry name" value="IPP_trans"/>
    <property type="match status" value="1"/>
</dbReference>
<keyword evidence="8 10" id="KW-0460">Magnesium</keyword>
<feature type="binding site" evidence="10">
    <location>
        <begin position="40"/>
        <end position="45"/>
    </location>
    <ligand>
        <name>substrate</name>
    </ligand>
</feature>
<organism evidence="14 15">
    <name type="scientific">Haliscomenobacter hydrossis (strain ATCC 27775 / DSM 1100 / LMG 10767 / O)</name>
    <dbReference type="NCBI Taxonomy" id="760192"/>
    <lineage>
        <taxon>Bacteria</taxon>
        <taxon>Pseudomonadati</taxon>
        <taxon>Bacteroidota</taxon>
        <taxon>Saprospiria</taxon>
        <taxon>Saprospirales</taxon>
        <taxon>Haliscomenobacteraceae</taxon>
        <taxon>Haliscomenobacter</taxon>
    </lineage>
</organism>
<evidence type="ECO:0000256" key="7">
    <source>
        <dbReference type="ARBA" id="ARBA00022840"/>
    </source>
</evidence>
<name>F4KVY9_HALH1</name>
<dbReference type="NCBIfam" id="TIGR00174">
    <property type="entry name" value="miaA"/>
    <property type="match status" value="1"/>
</dbReference>
<dbReference type="SUPFAM" id="SSF52540">
    <property type="entry name" value="P-loop containing nucleoside triphosphate hydrolases"/>
    <property type="match status" value="2"/>
</dbReference>
<keyword evidence="7 10" id="KW-0067">ATP-binding</keyword>
<keyword evidence="4 10" id="KW-0808">Transferase</keyword>
<dbReference type="GO" id="GO:0052381">
    <property type="term" value="F:tRNA dimethylallyltransferase activity"/>
    <property type="evidence" value="ECO:0007669"/>
    <property type="project" value="UniProtKB-UniRule"/>
</dbReference>
<dbReference type="InterPro" id="IPR018022">
    <property type="entry name" value="IPT"/>
</dbReference>
<gene>
    <name evidence="10" type="primary">miaA</name>
    <name evidence="14" type="ordered locus">Halhy_0275</name>
</gene>
<reference evidence="14 15" key="1">
    <citation type="journal article" date="2011" name="Stand. Genomic Sci.">
        <title>Complete genome sequence of Haliscomenobacter hydrossis type strain (O).</title>
        <authorList>
            <consortium name="US DOE Joint Genome Institute (JGI-PGF)"/>
            <person name="Daligault H."/>
            <person name="Lapidus A."/>
            <person name="Zeytun A."/>
            <person name="Nolan M."/>
            <person name="Lucas S."/>
            <person name="Del Rio T.G."/>
            <person name="Tice H."/>
            <person name="Cheng J.F."/>
            <person name="Tapia R."/>
            <person name="Han C."/>
            <person name="Goodwin L."/>
            <person name="Pitluck S."/>
            <person name="Liolios K."/>
            <person name="Pagani I."/>
            <person name="Ivanova N."/>
            <person name="Huntemann M."/>
            <person name="Mavromatis K."/>
            <person name="Mikhailova N."/>
            <person name="Pati A."/>
            <person name="Chen A."/>
            <person name="Palaniappan K."/>
            <person name="Land M."/>
            <person name="Hauser L."/>
            <person name="Brambilla E.M."/>
            <person name="Rohde M."/>
            <person name="Verbarg S."/>
            <person name="Goker M."/>
            <person name="Bristow J."/>
            <person name="Eisen J.A."/>
            <person name="Markowitz V."/>
            <person name="Hugenholtz P."/>
            <person name="Kyrpides N.C."/>
            <person name="Klenk H.P."/>
            <person name="Woyke T."/>
        </authorList>
    </citation>
    <scope>NUCLEOTIDE SEQUENCE [LARGE SCALE GENOMIC DNA]</scope>
    <source>
        <strain evidence="15">ATCC 27775 / DSM 1100 / LMG 10767 / O</strain>
    </source>
</reference>
<dbReference type="eggNOG" id="COG0324">
    <property type="taxonomic scope" value="Bacteria"/>
</dbReference>
<dbReference type="Gene3D" id="3.40.50.300">
    <property type="entry name" value="P-loop containing nucleotide triphosphate hydrolases"/>
    <property type="match status" value="1"/>
</dbReference>
<dbReference type="STRING" id="760192.Halhy_0275"/>
<dbReference type="Proteomes" id="UP000008461">
    <property type="component" value="Chromosome"/>
</dbReference>
<evidence type="ECO:0000313" key="15">
    <source>
        <dbReference type="Proteomes" id="UP000008461"/>
    </source>
</evidence>
<accession>F4KVY9</accession>
<keyword evidence="6 10" id="KW-0547">Nucleotide-binding</keyword>
<dbReference type="PANTHER" id="PTHR11088:SF60">
    <property type="entry name" value="TRNA DIMETHYLALLYLTRANSFERASE"/>
    <property type="match status" value="1"/>
</dbReference>
<sequence length="329" mass="37954">MRNLFELAGTYSRNSRNQKFVEAAVIFPEKKYLIVIGGPTASGKTALAIRLAQYFHTEILSADSRQFYQEMTIGTAKASAEELDMVPHHFINSLSIREAYNVGDFERDALALLAQLYQKHQVVILAGGSSLYIKALCEGLDVFPDVPTQIREEVEALYQSAGLAALQKELTQVDPVYFAEVDQSNPHRLIRAISVFRASGLPFSSFRTQQAEPRFFTPIYLWLEVPREILYERINQRVDQMLEHGLETEARSLFEQRHLNALQTVGYQELFDYFVGNISREEAIELIKRNSRRYAKRQGTWMRRDGFWHLFAPEQWEDILKFVQSIVSF</sequence>
<feature type="site" description="Interaction with substrate tRNA" evidence="10">
    <location>
        <position position="151"/>
    </location>
</feature>
<dbReference type="KEGG" id="hhy:Halhy_0275"/>